<accession>Q6IL98</accession>
<dbReference type="AlphaFoldDB" id="Q6IL98"/>
<reference evidence="1" key="1">
    <citation type="journal article" date="2003" name="Genome Biol.">
        <title>An integrated gene annotation and transcriptional profiling approach towards the full gene content of the Drosophila genome.</title>
        <authorList>
            <person name="Hild M."/>
            <person name="Beckmann B."/>
            <person name="Haas S.A."/>
            <person name="Koch B."/>
            <person name="Solovyev V."/>
            <person name="Busold C."/>
            <person name="Fellenberg K."/>
            <person name="Boutros M."/>
            <person name="Vingron M."/>
            <person name="Sauer F."/>
            <person name="Hoheisel J.D."/>
            <person name="Paro R."/>
        </authorList>
    </citation>
    <scope>NUCLEOTIDE SEQUENCE</scope>
</reference>
<evidence type="ECO:0000313" key="1">
    <source>
        <dbReference type="EMBL" id="DAA02963.1"/>
    </source>
</evidence>
<gene>
    <name evidence="1" type="ORF">HDC09973</name>
</gene>
<name>Q6IL98_DROME</name>
<protein>
    <submittedName>
        <fullName evidence="1">HDC09973</fullName>
    </submittedName>
</protein>
<organism evidence="1">
    <name type="scientific">Drosophila melanogaster</name>
    <name type="common">Fruit fly</name>
    <dbReference type="NCBI Taxonomy" id="7227"/>
    <lineage>
        <taxon>Eukaryota</taxon>
        <taxon>Metazoa</taxon>
        <taxon>Ecdysozoa</taxon>
        <taxon>Arthropoda</taxon>
        <taxon>Hexapoda</taxon>
        <taxon>Insecta</taxon>
        <taxon>Pterygota</taxon>
        <taxon>Neoptera</taxon>
        <taxon>Endopterygota</taxon>
        <taxon>Diptera</taxon>
        <taxon>Brachycera</taxon>
        <taxon>Muscomorpha</taxon>
        <taxon>Ephydroidea</taxon>
        <taxon>Drosophilidae</taxon>
        <taxon>Drosophila</taxon>
        <taxon>Sophophora</taxon>
    </lineage>
</organism>
<proteinExistence type="predicted"/>
<dbReference type="EMBL" id="BK002118">
    <property type="protein sequence ID" value="DAA02963.1"/>
    <property type="molecule type" value="Genomic_DNA"/>
</dbReference>
<sequence length="56" mass="5873">MRQGRWEVGLGGRCSVGAAGQRHMCAELYVAESDGEFSPIVSKGIIVLAENKGHGG</sequence>